<sequence length="396" mass="43891">MNMIRVALIRQYSQCHEEWIVDYSSSMEKVKDVKFKIEEKTGIPSNQQQLFLVVGEEENVVLEYLKRGVVVQVVSCPVATVPNEYMGPLLDNSEVTVTDEEIAHYLNFGDTSGHQTVEVNITAWWLIDLHFSQQTRVVSIMDSVSTLIQDFRVLLAIPNSQHITVLFNGREFEQNSCPFLNLYWSTYLVDIIVEKGTMAEEINQNADVGECSAANQILRASDGIELYFTNDSAAANDAAASSAANQNVQVSDRIELSFTHVSDVASSSTAANDAAAAANAAAEAAANQIDAASGANQTNAHDAAVVGNVAQQNRIQVKVQIGKGHAYFLRPYPTDSVSTLRALLAQRLAYLNLPMPRRYHFSFEGSMVNEEWSINDHGIQNRSTIFLIDQDRYFPE</sequence>
<organism evidence="2 3">
    <name type="scientific">Prunus avium</name>
    <name type="common">Cherry</name>
    <name type="synonym">Cerasus avium</name>
    <dbReference type="NCBI Taxonomy" id="42229"/>
    <lineage>
        <taxon>Eukaryota</taxon>
        <taxon>Viridiplantae</taxon>
        <taxon>Streptophyta</taxon>
        <taxon>Embryophyta</taxon>
        <taxon>Tracheophyta</taxon>
        <taxon>Spermatophyta</taxon>
        <taxon>Magnoliopsida</taxon>
        <taxon>eudicotyledons</taxon>
        <taxon>Gunneridae</taxon>
        <taxon>Pentapetalae</taxon>
        <taxon>rosids</taxon>
        <taxon>fabids</taxon>
        <taxon>Rosales</taxon>
        <taxon>Rosaceae</taxon>
        <taxon>Amygdaloideae</taxon>
        <taxon>Amygdaleae</taxon>
        <taxon>Prunus</taxon>
    </lineage>
</organism>
<dbReference type="AlphaFoldDB" id="A0A6P5RBB3"/>
<dbReference type="Proteomes" id="UP000515124">
    <property type="component" value="Unplaced"/>
</dbReference>
<dbReference type="CDD" id="cd17039">
    <property type="entry name" value="Ubl_ubiquitin_like"/>
    <property type="match status" value="2"/>
</dbReference>
<evidence type="ECO:0000259" key="1">
    <source>
        <dbReference type="PROSITE" id="PS50053"/>
    </source>
</evidence>
<dbReference type="GeneID" id="110744539"/>
<proteinExistence type="predicted"/>
<keyword evidence="2" id="KW-1185">Reference proteome</keyword>
<protein>
    <submittedName>
        <fullName evidence="3">Uncharacterized protein LOC110744539</fullName>
    </submittedName>
</protein>
<dbReference type="InterPro" id="IPR029071">
    <property type="entry name" value="Ubiquitin-like_domsf"/>
</dbReference>
<name>A0A6P5RBB3_PRUAV</name>
<feature type="domain" description="Ubiquitin-like" evidence="1">
    <location>
        <begin position="315"/>
        <end position="388"/>
    </location>
</feature>
<dbReference type="RefSeq" id="XP_021800224.1">
    <property type="nucleotide sequence ID" value="XM_021944532.1"/>
</dbReference>
<accession>A0A6P5RBB3</accession>
<dbReference type="Gene3D" id="3.10.20.90">
    <property type="entry name" value="Phosphatidylinositol 3-kinase Catalytic Subunit, Chain A, domain 1"/>
    <property type="match status" value="1"/>
</dbReference>
<dbReference type="InterPro" id="IPR000626">
    <property type="entry name" value="Ubiquitin-like_dom"/>
</dbReference>
<gene>
    <name evidence="3" type="primary">LOC110744539</name>
</gene>
<dbReference type="PROSITE" id="PS50053">
    <property type="entry name" value="UBIQUITIN_2"/>
    <property type="match status" value="1"/>
</dbReference>
<dbReference type="SMART" id="SM00213">
    <property type="entry name" value="UBQ"/>
    <property type="match status" value="2"/>
</dbReference>
<evidence type="ECO:0000313" key="2">
    <source>
        <dbReference type="Proteomes" id="UP000515124"/>
    </source>
</evidence>
<dbReference type="SUPFAM" id="SSF54236">
    <property type="entry name" value="Ubiquitin-like"/>
    <property type="match status" value="1"/>
</dbReference>
<dbReference type="KEGG" id="pavi:110744539"/>
<evidence type="ECO:0000313" key="3">
    <source>
        <dbReference type="RefSeq" id="XP_021800224.1"/>
    </source>
</evidence>
<reference evidence="3" key="1">
    <citation type="submission" date="2025-08" db="UniProtKB">
        <authorList>
            <consortium name="RefSeq"/>
        </authorList>
    </citation>
    <scope>IDENTIFICATION</scope>
</reference>